<dbReference type="InterPro" id="IPR037019">
    <property type="entry name" value="Glyco_hydro_7_sf"/>
</dbReference>
<dbReference type="InterPro" id="IPR013320">
    <property type="entry name" value="ConA-like_dom_sf"/>
</dbReference>
<dbReference type="GO" id="GO:0005975">
    <property type="term" value="P:carbohydrate metabolic process"/>
    <property type="evidence" value="ECO:0007669"/>
    <property type="project" value="InterPro"/>
</dbReference>
<reference evidence="1" key="1">
    <citation type="journal article" date="2020" name="Nature">
        <title>Giant virus diversity and host interactions through global metagenomics.</title>
        <authorList>
            <person name="Schulz F."/>
            <person name="Roux S."/>
            <person name="Paez-Espino D."/>
            <person name="Jungbluth S."/>
            <person name="Walsh D.A."/>
            <person name="Denef V.J."/>
            <person name="McMahon K.D."/>
            <person name="Konstantinidis K.T."/>
            <person name="Eloe-Fadrosh E.A."/>
            <person name="Kyrpides N.C."/>
            <person name="Woyke T."/>
        </authorList>
    </citation>
    <scope>NUCLEOTIDE SEQUENCE</scope>
    <source>
        <strain evidence="1">GVMAG-S-1101169-75</strain>
    </source>
</reference>
<evidence type="ECO:0000313" key="1">
    <source>
        <dbReference type="EMBL" id="QHU12076.1"/>
    </source>
</evidence>
<accession>A0A6C0K4R1</accession>
<name>A0A6C0K4R1_9ZZZZ</name>
<protein>
    <submittedName>
        <fullName evidence="1">Uncharacterized protein</fullName>
    </submittedName>
</protein>
<dbReference type="GO" id="GO:0004553">
    <property type="term" value="F:hydrolase activity, hydrolyzing O-glycosyl compounds"/>
    <property type="evidence" value="ECO:0007669"/>
    <property type="project" value="InterPro"/>
</dbReference>
<sequence>MSIPTPCLYDSQKISKIKQQLIFDIQQQTPPITQYILSITRPVSISETLDDGSIVNFVGHIVTDKISQERVGVLRKYEGEAISYYNYLPLSPRFSFLNKLELQGINGTWRPGPLLAITPNLFLNSYDINYQPIDKSINARFTLEPTGFFLTIDINSNPTIYRLFCVESDYAQGVSITGSSMNLNYGVGGSLRLSTSPTGTDGNWSYFDLLGKTISWDVDLSNVPCGLNATFYSVYLQNGSQYLDACATNPATTELDFMEANLSSWHTTFHSKNNDCGGAPPLGYGGTINDPRYEFVDLSGVQKNPTLLYGPGDQYVINTLLPFHASIALNTTAGVLSSVVLTLTQGLGAIGQSYTTANEQYPGWLAQIGTEIVNTATSGNVLVWSVWTGGLDWLESPPCSANAQPTCTSTSCQFTISNTSIQ</sequence>
<dbReference type="Gene3D" id="2.70.100.10">
    <property type="entry name" value="Glycoside hydrolase, family 7, domain"/>
    <property type="match status" value="1"/>
</dbReference>
<proteinExistence type="predicted"/>
<dbReference type="AlphaFoldDB" id="A0A6C0K4R1"/>
<dbReference type="SUPFAM" id="SSF49899">
    <property type="entry name" value="Concanavalin A-like lectins/glucanases"/>
    <property type="match status" value="1"/>
</dbReference>
<organism evidence="1">
    <name type="scientific">viral metagenome</name>
    <dbReference type="NCBI Taxonomy" id="1070528"/>
    <lineage>
        <taxon>unclassified sequences</taxon>
        <taxon>metagenomes</taxon>
        <taxon>organismal metagenomes</taxon>
    </lineage>
</organism>
<dbReference type="EMBL" id="MN740797">
    <property type="protein sequence ID" value="QHU12076.1"/>
    <property type="molecule type" value="Genomic_DNA"/>
</dbReference>